<protein>
    <submittedName>
        <fullName evidence="3">Uncharacterized protein</fullName>
    </submittedName>
</protein>
<sequence>MIRLLIRLSLVLLVSYQLATPCEAIRGYGIPGIPGMPGSPGYSRGYKTPMQPKTFSGTSPGLASQPATRRGLGISAWGIVILIVSLILAGMGFYYFSICYPSICMNRNKYNMMSMPAMV</sequence>
<dbReference type="OrthoDB" id="8195786at2759"/>
<feature type="chain" id="PRO_5038276594" evidence="2">
    <location>
        <begin position="25"/>
        <end position="119"/>
    </location>
</feature>
<feature type="signal peptide" evidence="2">
    <location>
        <begin position="1"/>
        <end position="24"/>
    </location>
</feature>
<evidence type="ECO:0000256" key="1">
    <source>
        <dbReference type="SAM" id="Phobius"/>
    </source>
</evidence>
<evidence type="ECO:0000313" key="3">
    <source>
        <dbReference type="EMBL" id="KAG6460362.1"/>
    </source>
</evidence>
<dbReference type="EMBL" id="JH668667">
    <property type="protein sequence ID" value="KAG6460362.1"/>
    <property type="molecule type" value="Genomic_DNA"/>
</dbReference>
<feature type="transmembrane region" description="Helical" evidence="1">
    <location>
        <begin position="74"/>
        <end position="96"/>
    </location>
</feature>
<reference evidence="3" key="2">
    <citation type="submission" date="2020-12" db="EMBL/GenBank/DDBJ databases">
        <authorList>
            <person name="Kanost M."/>
        </authorList>
    </citation>
    <scope>NUCLEOTIDE SEQUENCE</scope>
</reference>
<name>A0A921ZLW7_MANSE</name>
<organism evidence="3 5">
    <name type="scientific">Manduca sexta</name>
    <name type="common">Tobacco hawkmoth</name>
    <name type="synonym">Tobacco hornworm</name>
    <dbReference type="NCBI Taxonomy" id="7130"/>
    <lineage>
        <taxon>Eukaryota</taxon>
        <taxon>Metazoa</taxon>
        <taxon>Ecdysozoa</taxon>
        <taxon>Arthropoda</taxon>
        <taxon>Hexapoda</taxon>
        <taxon>Insecta</taxon>
        <taxon>Pterygota</taxon>
        <taxon>Neoptera</taxon>
        <taxon>Endopterygota</taxon>
        <taxon>Lepidoptera</taxon>
        <taxon>Glossata</taxon>
        <taxon>Ditrysia</taxon>
        <taxon>Bombycoidea</taxon>
        <taxon>Sphingidae</taxon>
        <taxon>Sphinginae</taxon>
        <taxon>Sphingini</taxon>
        <taxon>Manduca</taxon>
    </lineage>
</organism>
<evidence type="ECO:0000313" key="4">
    <source>
        <dbReference type="EMBL" id="KAG6465025.1"/>
    </source>
</evidence>
<comment type="caution">
    <text evidence="3">The sequence shown here is derived from an EMBL/GenBank/DDBJ whole genome shotgun (WGS) entry which is preliminary data.</text>
</comment>
<keyword evidence="1" id="KW-0472">Membrane</keyword>
<keyword evidence="1" id="KW-1133">Transmembrane helix</keyword>
<reference evidence="3" key="1">
    <citation type="journal article" date="2016" name="Insect Biochem. Mol. Biol.">
        <title>Multifaceted biological insights from a draft genome sequence of the tobacco hornworm moth, Manduca sexta.</title>
        <authorList>
            <person name="Kanost M.R."/>
            <person name="Arrese E.L."/>
            <person name="Cao X."/>
            <person name="Chen Y.R."/>
            <person name="Chellapilla S."/>
            <person name="Goldsmith M.R."/>
            <person name="Grosse-Wilde E."/>
            <person name="Heckel D.G."/>
            <person name="Herndon N."/>
            <person name="Jiang H."/>
            <person name="Papanicolaou A."/>
            <person name="Qu J."/>
            <person name="Soulages J.L."/>
            <person name="Vogel H."/>
            <person name="Walters J."/>
            <person name="Waterhouse R.M."/>
            <person name="Ahn S.J."/>
            <person name="Almeida F.C."/>
            <person name="An C."/>
            <person name="Aqrawi P."/>
            <person name="Bretschneider A."/>
            <person name="Bryant W.B."/>
            <person name="Bucks S."/>
            <person name="Chao H."/>
            <person name="Chevignon G."/>
            <person name="Christen J.M."/>
            <person name="Clarke D.F."/>
            <person name="Dittmer N.T."/>
            <person name="Ferguson L.C.F."/>
            <person name="Garavelou S."/>
            <person name="Gordon K.H.J."/>
            <person name="Gunaratna R.T."/>
            <person name="Han Y."/>
            <person name="Hauser F."/>
            <person name="He Y."/>
            <person name="Heidel-Fischer H."/>
            <person name="Hirsh A."/>
            <person name="Hu Y."/>
            <person name="Jiang H."/>
            <person name="Kalra D."/>
            <person name="Klinner C."/>
            <person name="Konig C."/>
            <person name="Kovar C."/>
            <person name="Kroll A.R."/>
            <person name="Kuwar S.S."/>
            <person name="Lee S.L."/>
            <person name="Lehman R."/>
            <person name="Li K."/>
            <person name="Li Z."/>
            <person name="Liang H."/>
            <person name="Lovelace S."/>
            <person name="Lu Z."/>
            <person name="Mansfield J.H."/>
            <person name="McCulloch K.J."/>
            <person name="Mathew T."/>
            <person name="Morton B."/>
            <person name="Muzny D.M."/>
            <person name="Neunemann D."/>
            <person name="Ongeri F."/>
            <person name="Pauchet Y."/>
            <person name="Pu L.L."/>
            <person name="Pyrousis I."/>
            <person name="Rao X.J."/>
            <person name="Redding A."/>
            <person name="Roesel C."/>
            <person name="Sanchez-Gracia A."/>
            <person name="Schaack S."/>
            <person name="Shukla A."/>
            <person name="Tetreau G."/>
            <person name="Wang Y."/>
            <person name="Xiong G.H."/>
            <person name="Traut W."/>
            <person name="Walsh T.K."/>
            <person name="Worley K.C."/>
            <person name="Wu D."/>
            <person name="Wu W."/>
            <person name="Wu Y.Q."/>
            <person name="Zhang X."/>
            <person name="Zou Z."/>
            <person name="Zucker H."/>
            <person name="Briscoe A.D."/>
            <person name="Burmester T."/>
            <person name="Clem R.J."/>
            <person name="Feyereisen R."/>
            <person name="Grimmelikhuijzen C.J.P."/>
            <person name="Hamodrakas S.J."/>
            <person name="Hansson B.S."/>
            <person name="Huguet E."/>
            <person name="Jermiin L.S."/>
            <person name="Lan Q."/>
            <person name="Lehman H.K."/>
            <person name="Lorenzen M."/>
            <person name="Merzendorfer H."/>
            <person name="Michalopoulos I."/>
            <person name="Morton D.B."/>
            <person name="Muthukrishnan S."/>
            <person name="Oakeshott J.G."/>
            <person name="Palmer W."/>
            <person name="Park Y."/>
            <person name="Passarelli A.L."/>
            <person name="Rozas J."/>
            <person name="Schwartz L.M."/>
            <person name="Smith W."/>
            <person name="Southgate A."/>
            <person name="Vilcinskas A."/>
            <person name="Vogt R."/>
            <person name="Wang P."/>
            <person name="Werren J."/>
            <person name="Yu X.Q."/>
            <person name="Zhou J.J."/>
            <person name="Brown S.J."/>
            <person name="Scherer S.E."/>
            <person name="Richards S."/>
            <person name="Blissard G.W."/>
        </authorList>
    </citation>
    <scope>NUCLEOTIDE SEQUENCE</scope>
</reference>
<gene>
    <name evidence="3" type="ORF">O3G_MSEX011934</name>
    <name evidence="4" type="ORF">O3G_MSEX014885</name>
</gene>
<evidence type="ECO:0000313" key="5">
    <source>
        <dbReference type="Proteomes" id="UP000791440"/>
    </source>
</evidence>
<dbReference type="EMBL" id="JH669333">
    <property type="protein sequence ID" value="KAG6465025.1"/>
    <property type="molecule type" value="Genomic_DNA"/>
</dbReference>
<keyword evidence="2" id="KW-0732">Signal</keyword>
<evidence type="ECO:0000256" key="2">
    <source>
        <dbReference type="SAM" id="SignalP"/>
    </source>
</evidence>
<keyword evidence="5" id="KW-1185">Reference proteome</keyword>
<proteinExistence type="predicted"/>
<keyword evidence="1" id="KW-0812">Transmembrane</keyword>
<accession>A0A921ZLW7</accession>
<dbReference type="AlphaFoldDB" id="A0A921ZLW7"/>
<dbReference type="Proteomes" id="UP000791440">
    <property type="component" value="Unassembled WGS sequence"/>
</dbReference>